<gene>
    <name evidence="1" type="ORF">ElyMa_004588700</name>
</gene>
<accession>A0AAV4HWY1</accession>
<organism evidence="1 2">
    <name type="scientific">Elysia marginata</name>
    <dbReference type="NCBI Taxonomy" id="1093978"/>
    <lineage>
        <taxon>Eukaryota</taxon>
        <taxon>Metazoa</taxon>
        <taxon>Spiralia</taxon>
        <taxon>Lophotrochozoa</taxon>
        <taxon>Mollusca</taxon>
        <taxon>Gastropoda</taxon>
        <taxon>Heterobranchia</taxon>
        <taxon>Euthyneura</taxon>
        <taxon>Panpulmonata</taxon>
        <taxon>Sacoglossa</taxon>
        <taxon>Placobranchoidea</taxon>
        <taxon>Plakobranchidae</taxon>
        <taxon>Elysia</taxon>
    </lineage>
</organism>
<dbReference type="PANTHER" id="PTHR46060:SF1">
    <property type="entry name" value="MARINER MOS1 TRANSPOSASE-LIKE PROTEIN"/>
    <property type="match status" value="1"/>
</dbReference>
<proteinExistence type="predicted"/>
<dbReference type="PANTHER" id="PTHR46060">
    <property type="entry name" value="MARINER MOS1 TRANSPOSASE-LIKE PROTEIN"/>
    <property type="match status" value="1"/>
</dbReference>
<evidence type="ECO:0000313" key="1">
    <source>
        <dbReference type="EMBL" id="GFS01717.1"/>
    </source>
</evidence>
<keyword evidence="2" id="KW-1185">Reference proteome</keyword>
<dbReference type="InterPro" id="IPR052709">
    <property type="entry name" value="Transposase-MT_Hybrid"/>
</dbReference>
<reference evidence="1 2" key="1">
    <citation type="journal article" date="2021" name="Elife">
        <title>Chloroplast acquisition without the gene transfer in kleptoplastic sea slugs, Plakobranchus ocellatus.</title>
        <authorList>
            <person name="Maeda T."/>
            <person name="Takahashi S."/>
            <person name="Yoshida T."/>
            <person name="Shimamura S."/>
            <person name="Takaki Y."/>
            <person name="Nagai Y."/>
            <person name="Toyoda A."/>
            <person name="Suzuki Y."/>
            <person name="Arimoto A."/>
            <person name="Ishii H."/>
            <person name="Satoh N."/>
            <person name="Nishiyama T."/>
            <person name="Hasebe M."/>
            <person name="Maruyama T."/>
            <person name="Minagawa J."/>
            <person name="Obokata J."/>
            <person name="Shigenobu S."/>
        </authorList>
    </citation>
    <scope>NUCLEOTIDE SEQUENCE [LARGE SCALE GENOMIC DNA]</scope>
</reference>
<name>A0AAV4HWY1_9GAST</name>
<dbReference type="Pfam" id="PF13565">
    <property type="entry name" value="HTH_32"/>
    <property type="match status" value="1"/>
</dbReference>
<dbReference type="AlphaFoldDB" id="A0AAV4HWY1"/>
<dbReference type="InterPro" id="IPR036397">
    <property type="entry name" value="RNaseH_sf"/>
</dbReference>
<evidence type="ECO:0000313" key="2">
    <source>
        <dbReference type="Proteomes" id="UP000762676"/>
    </source>
</evidence>
<dbReference type="EMBL" id="BMAT01009214">
    <property type="protein sequence ID" value="GFS01717.1"/>
    <property type="molecule type" value="Genomic_DNA"/>
</dbReference>
<dbReference type="Gene3D" id="3.30.420.10">
    <property type="entry name" value="Ribonuclease H-like superfamily/Ribonuclease H"/>
    <property type="match status" value="1"/>
</dbReference>
<dbReference type="Proteomes" id="UP000762676">
    <property type="component" value="Unassembled WGS sequence"/>
</dbReference>
<dbReference type="GO" id="GO:0003676">
    <property type="term" value="F:nucleic acid binding"/>
    <property type="evidence" value="ECO:0007669"/>
    <property type="project" value="InterPro"/>
</dbReference>
<dbReference type="PROSITE" id="PS00018">
    <property type="entry name" value="EF_HAND_1"/>
    <property type="match status" value="1"/>
</dbReference>
<dbReference type="InterPro" id="IPR018247">
    <property type="entry name" value="EF_Hand_1_Ca_BS"/>
</dbReference>
<comment type="caution">
    <text evidence="1">The sequence shown here is derived from an EMBL/GenBank/DDBJ whole genome shotgun (WGS) entry which is preliminary data.</text>
</comment>
<protein>
    <submittedName>
        <fullName evidence="1">Mariner Mos1 transposase</fullName>
    </submittedName>
</protein>
<sequence>MEFTKENMRFYIFMRGKLGESAKLILETLQTVCGDCACCYQSVCSWVKEFNEGKESLSDCPRPGRPKSCVNDRAIASIKKDIDEDHHISVRELSDTIGLSYGTVHTIITEHLRMKKVMKLGVLPHPAYSPDLAPCDFWLFPTLKDRLAGRKFDRIQDLAKAVNSELRAIPEEDVFRKCRSG</sequence>